<organism evidence="1">
    <name type="scientific">Myoviridae sp. ctxpQ22</name>
    <dbReference type="NCBI Taxonomy" id="2826715"/>
    <lineage>
        <taxon>Viruses</taxon>
        <taxon>Duplodnaviria</taxon>
        <taxon>Heunggongvirae</taxon>
        <taxon>Uroviricota</taxon>
        <taxon>Caudoviricetes</taxon>
    </lineage>
</organism>
<dbReference type="InterPro" id="IPR020288">
    <property type="entry name" value="Sheath_initiator"/>
</dbReference>
<protein>
    <submittedName>
        <fullName evidence="1">Putative tail lysozyme</fullName>
    </submittedName>
</protein>
<accession>A0A8S5N485</accession>
<dbReference type="Pfam" id="PF10934">
    <property type="entry name" value="Sheath_initiator"/>
    <property type="match status" value="1"/>
</dbReference>
<reference evidence="1" key="1">
    <citation type="journal article" date="2021" name="Proc. Natl. Acad. Sci. U.S.A.">
        <title>A Catalog of Tens of Thousands of Viruses from Human Metagenomes Reveals Hidden Associations with Chronic Diseases.</title>
        <authorList>
            <person name="Tisza M.J."/>
            <person name="Buck C.B."/>
        </authorList>
    </citation>
    <scope>NUCLEOTIDE SEQUENCE</scope>
    <source>
        <strain evidence="1">CtxpQ22</strain>
    </source>
</reference>
<dbReference type="InterPro" id="IPR006121">
    <property type="entry name" value="HMA_dom"/>
</dbReference>
<evidence type="ECO:0000313" key="1">
    <source>
        <dbReference type="EMBL" id="DAD89477.1"/>
    </source>
</evidence>
<dbReference type="CDD" id="cd00371">
    <property type="entry name" value="HMA"/>
    <property type="match status" value="1"/>
</dbReference>
<sequence>MAFTLTLNDKWDIFVDANGNIATSEDAYAIAQNAANAVRLFTDDAYFNRTRGIPHFDIELGGKDAPARSTLTNRIRKAVLAVEGVSDVEVSLEYEEETRVYGGDIIITTVNGNSIRIEL</sequence>
<dbReference type="EMBL" id="BK015061">
    <property type="protein sequence ID" value="DAD89477.1"/>
    <property type="molecule type" value="Genomic_DNA"/>
</dbReference>
<proteinExistence type="predicted"/>
<name>A0A8S5N485_9CAUD</name>
<dbReference type="GO" id="GO:0046872">
    <property type="term" value="F:metal ion binding"/>
    <property type="evidence" value="ECO:0007669"/>
    <property type="project" value="InterPro"/>
</dbReference>